<dbReference type="NCBIfam" id="NF011697">
    <property type="entry name" value="PRK15117.1"/>
    <property type="match status" value="1"/>
</dbReference>
<dbReference type="InterPro" id="IPR042245">
    <property type="entry name" value="Tgt2/MlaC_sf"/>
</dbReference>
<proteinExistence type="predicted"/>
<dbReference type="eggNOG" id="COG2854">
    <property type="taxonomic scope" value="Bacteria"/>
</dbReference>
<dbReference type="STRING" id="221988.MS1710"/>
<dbReference type="PANTHER" id="PTHR36573:SF1">
    <property type="entry name" value="INTERMEMBRANE PHOSPHOLIPID TRANSPORT SYSTEM BINDING PROTEIN MLAC"/>
    <property type="match status" value="1"/>
</dbReference>
<accession>Q65RU3</accession>
<dbReference type="OrthoDB" id="9787053at2"/>
<organism evidence="2 3">
    <name type="scientific">Mannheimia succiniciproducens (strain KCTC 0769BP / MBEL55E)</name>
    <dbReference type="NCBI Taxonomy" id="221988"/>
    <lineage>
        <taxon>Bacteria</taxon>
        <taxon>Pseudomonadati</taxon>
        <taxon>Pseudomonadota</taxon>
        <taxon>Gammaproteobacteria</taxon>
        <taxon>Pasteurellales</taxon>
        <taxon>Pasteurellaceae</taxon>
        <taxon>Basfia</taxon>
    </lineage>
</organism>
<evidence type="ECO:0000256" key="1">
    <source>
        <dbReference type="SAM" id="SignalP"/>
    </source>
</evidence>
<evidence type="ECO:0000313" key="3">
    <source>
        <dbReference type="Proteomes" id="UP000000607"/>
    </source>
</evidence>
<name>Q65RU3_MANSM</name>
<sequence>MLKATFKTWVSKILLLATALFAVQNALADESPYGLTRQAAEKLFADIKANQPKIKQDPNYLKTIVRQDLMPYVHVNYAGSLVLGQYFKSTTPAQREQFFAAFDQFIVQAYAQALTMYSNQDIQVQPQQTVSDSQASVRVKLLQKGQEPLNLNFQWRKNSKTGKWQVYDMTAEGVSMVDTKKQEWSSILRKNGIDALTAQVQRAAAVPVSLGKK</sequence>
<keyword evidence="1" id="KW-0732">Signal</keyword>
<dbReference type="EMBL" id="AE016827">
    <property type="protein sequence ID" value="AAU38317.1"/>
    <property type="molecule type" value="Genomic_DNA"/>
</dbReference>
<dbReference type="PIRSF" id="PIRSF004649">
    <property type="entry name" value="MlaC"/>
    <property type="match status" value="1"/>
</dbReference>
<evidence type="ECO:0000313" key="2">
    <source>
        <dbReference type="EMBL" id="AAU38317.1"/>
    </source>
</evidence>
<dbReference type="Pfam" id="PF05494">
    <property type="entry name" value="MlaC"/>
    <property type="match status" value="1"/>
</dbReference>
<reference evidence="2 3" key="1">
    <citation type="journal article" date="2004" name="Nat. Biotechnol.">
        <title>The genome sequence of the capnophilic rumen bacterium Mannheimia succiniciproducens.</title>
        <authorList>
            <person name="Hong S.H."/>
            <person name="Kim J.S."/>
            <person name="Lee S.Y."/>
            <person name="In Y.H."/>
            <person name="Choi S.S."/>
            <person name="Rih J.-K."/>
            <person name="Kim C.H."/>
            <person name="Jeong H."/>
            <person name="Hur C.G."/>
            <person name="Kim J.J."/>
        </authorList>
    </citation>
    <scope>NUCLEOTIDE SEQUENCE [LARGE SCALE GENOMIC DNA]</scope>
    <source>
        <strain evidence="3">KCTC 0769BP / MBEL55E</strain>
    </source>
</reference>
<gene>
    <name evidence="2" type="ordered locus">MS1710</name>
</gene>
<dbReference type="RefSeq" id="WP_011200878.1">
    <property type="nucleotide sequence ID" value="NC_006300.1"/>
</dbReference>
<dbReference type="InterPro" id="IPR008869">
    <property type="entry name" value="MlaC/ttg2D"/>
</dbReference>
<dbReference type="HOGENOM" id="CLU_094502_3_0_6"/>
<dbReference type="KEGG" id="msu:MS1710"/>
<protein>
    <recommendedName>
        <fullName evidence="4">Phospholipid-binding protein MlaC</fullName>
    </recommendedName>
</protein>
<evidence type="ECO:0008006" key="4">
    <source>
        <dbReference type="Google" id="ProtNLM"/>
    </source>
</evidence>
<dbReference type="Gene3D" id="3.10.450.710">
    <property type="entry name" value="Tgt2/MlaC"/>
    <property type="match status" value="1"/>
</dbReference>
<dbReference type="Proteomes" id="UP000000607">
    <property type="component" value="Chromosome"/>
</dbReference>
<feature type="chain" id="PRO_5004267985" description="Phospholipid-binding protein MlaC" evidence="1">
    <location>
        <begin position="29"/>
        <end position="213"/>
    </location>
</feature>
<keyword evidence="3" id="KW-1185">Reference proteome</keyword>
<feature type="signal peptide" evidence="1">
    <location>
        <begin position="1"/>
        <end position="28"/>
    </location>
</feature>
<dbReference type="PANTHER" id="PTHR36573">
    <property type="entry name" value="INTERMEMBRANE PHOSPHOLIPID TRANSPORT SYSTEM BINDING PROTEIN MLAC"/>
    <property type="match status" value="1"/>
</dbReference>
<dbReference type="AlphaFoldDB" id="Q65RU3"/>